<feature type="region of interest" description="Disordered" evidence="7">
    <location>
        <begin position="1"/>
        <end position="20"/>
    </location>
</feature>
<evidence type="ECO:0000256" key="7">
    <source>
        <dbReference type="SAM" id="MobiDB-lite"/>
    </source>
</evidence>
<evidence type="ECO:0000313" key="9">
    <source>
        <dbReference type="EMBL" id="KAE8160457.1"/>
    </source>
</evidence>
<evidence type="ECO:0000256" key="4">
    <source>
        <dbReference type="ARBA" id="ARBA00023235"/>
    </source>
</evidence>
<keyword evidence="4 6" id="KW-0413">Isomerase</keyword>
<dbReference type="FunFam" id="3.10.50.40:FF:000025">
    <property type="entry name" value="Peptidylprolyl isomerase"/>
    <property type="match status" value="1"/>
</dbReference>
<dbReference type="InterPro" id="IPR001179">
    <property type="entry name" value="PPIase_FKBP_dom"/>
</dbReference>
<reference evidence="9 10" key="1">
    <citation type="submission" date="2019-04" db="EMBL/GenBank/DDBJ databases">
        <title>Friends and foes A comparative genomics study of 23 Aspergillus species from section Flavi.</title>
        <authorList>
            <consortium name="DOE Joint Genome Institute"/>
            <person name="Kjaerbolling I."/>
            <person name="Vesth T."/>
            <person name="Frisvad J.C."/>
            <person name="Nybo J.L."/>
            <person name="Theobald S."/>
            <person name="Kildgaard S."/>
            <person name="Isbrandt T."/>
            <person name="Kuo A."/>
            <person name="Sato A."/>
            <person name="Lyhne E.K."/>
            <person name="Kogle M.E."/>
            <person name="Wiebenga A."/>
            <person name="Kun R.S."/>
            <person name="Lubbers R.J."/>
            <person name="Makela M.R."/>
            <person name="Barry K."/>
            <person name="Chovatia M."/>
            <person name="Clum A."/>
            <person name="Daum C."/>
            <person name="Haridas S."/>
            <person name="He G."/>
            <person name="LaButti K."/>
            <person name="Lipzen A."/>
            <person name="Mondo S."/>
            <person name="Riley R."/>
            <person name="Salamov A."/>
            <person name="Simmons B.A."/>
            <person name="Magnuson J.K."/>
            <person name="Henrissat B."/>
            <person name="Mortensen U.H."/>
            <person name="Larsen T.O."/>
            <person name="Devries R.P."/>
            <person name="Grigoriev I.V."/>
            <person name="Machida M."/>
            <person name="Baker S.E."/>
            <person name="Andersen M.R."/>
        </authorList>
    </citation>
    <scope>NUCLEOTIDE SEQUENCE [LARGE SCALE GENOMIC DNA]</scope>
    <source>
        <strain evidence="9 10">CBS 117626</strain>
    </source>
</reference>
<evidence type="ECO:0000256" key="6">
    <source>
        <dbReference type="PROSITE-ProRule" id="PRU00277"/>
    </source>
</evidence>
<dbReference type="EMBL" id="ML738657">
    <property type="protein sequence ID" value="KAE8160457.1"/>
    <property type="molecule type" value="Genomic_DNA"/>
</dbReference>
<dbReference type="Gene3D" id="3.10.50.40">
    <property type="match status" value="1"/>
</dbReference>
<dbReference type="Pfam" id="PF00254">
    <property type="entry name" value="FKBP_C"/>
    <property type="match status" value="1"/>
</dbReference>
<keyword evidence="10" id="KW-1185">Reference proteome</keyword>
<feature type="domain" description="PPIase FKBP-type" evidence="8">
    <location>
        <begin position="20"/>
        <end position="115"/>
    </location>
</feature>
<dbReference type="PANTHER" id="PTHR10516">
    <property type="entry name" value="PEPTIDYL-PROLYL CIS-TRANS ISOMERASE"/>
    <property type="match status" value="1"/>
</dbReference>
<evidence type="ECO:0000256" key="2">
    <source>
        <dbReference type="ARBA" id="ARBA00002388"/>
    </source>
</evidence>
<comment type="catalytic activity">
    <reaction evidence="1 6">
        <text>[protein]-peptidylproline (omega=180) = [protein]-peptidylproline (omega=0)</text>
        <dbReference type="Rhea" id="RHEA:16237"/>
        <dbReference type="Rhea" id="RHEA-COMP:10747"/>
        <dbReference type="Rhea" id="RHEA-COMP:10748"/>
        <dbReference type="ChEBI" id="CHEBI:83833"/>
        <dbReference type="ChEBI" id="CHEBI:83834"/>
        <dbReference type="EC" id="5.2.1.8"/>
    </reaction>
</comment>
<dbReference type="GO" id="GO:0003755">
    <property type="term" value="F:peptidyl-prolyl cis-trans isomerase activity"/>
    <property type="evidence" value="ECO:0007669"/>
    <property type="project" value="UniProtKB-KW"/>
</dbReference>
<dbReference type="InterPro" id="IPR046357">
    <property type="entry name" value="PPIase_dom_sf"/>
</dbReference>
<evidence type="ECO:0000256" key="3">
    <source>
        <dbReference type="ARBA" id="ARBA00023110"/>
    </source>
</evidence>
<sequence>MGVTKQTLAPGNGTDVPQKGDEVAMHYTGWLYDPSKPENKGTEFDSSYKRNQPLKVAIGTGRVIQGWDEGVPQMTLGEKALLNITGDYAYGPTGFPGLIPPNATLLFEVVLVSIKRKGTNTVLNA</sequence>
<protein>
    <recommendedName>
        <fullName evidence="6">peptidylprolyl isomerase</fullName>
        <ecNumber evidence="6">5.2.1.8</ecNumber>
    </recommendedName>
</protein>
<name>A0A5N6UP99_ASPTM</name>
<comment type="function">
    <text evidence="2">PPIases accelerate the folding of proteins. It catalyzes the cis-trans isomerization of proline imidic peptide bonds in oligopeptides.</text>
</comment>
<organism evidence="9 10">
    <name type="scientific">Aspergillus tamarii</name>
    <dbReference type="NCBI Taxonomy" id="41984"/>
    <lineage>
        <taxon>Eukaryota</taxon>
        <taxon>Fungi</taxon>
        <taxon>Dikarya</taxon>
        <taxon>Ascomycota</taxon>
        <taxon>Pezizomycotina</taxon>
        <taxon>Eurotiomycetes</taxon>
        <taxon>Eurotiomycetidae</taxon>
        <taxon>Eurotiales</taxon>
        <taxon>Aspergillaceae</taxon>
        <taxon>Aspergillus</taxon>
        <taxon>Aspergillus subgen. Circumdati</taxon>
    </lineage>
</organism>
<evidence type="ECO:0000259" key="8">
    <source>
        <dbReference type="PROSITE" id="PS50059"/>
    </source>
</evidence>
<dbReference type="SUPFAM" id="SSF54534">
    <property type="entry name" value="FKBP-like"/>
    <property type="match status" value="1"/>
</dbReference>
<comment type="similarity">
    <text evidence="5">Belongs to the FKBP-type PPIase family. FKBP1 subfamily.</text>
</comment>
<dbReference type="PROSITE" id="PS50059">
    <property type="entry name" value="FKBP_PPIASE"/>
    <property type="match status" value="1"/>
</dbReference>
<dbReference type="Proteomes" id="UP000326950">
    <property type="component" value="Unassembled WGS sequence"/>
</dbReference>
<gene>
    <name evidence="9" type="ORF">BDV40DRAFT_270548</name>
</gene>
<evidence type="ECO:0000256" key="1">
    <source>
        <dbReference type="ARBA" id="ARBA00000971"/>
    </source>
</evidence>
<accession>A0A5N6UP99</accession>
<proteinExistence type="inferred from homology"/>
<dbReference type="InterPro" id="IPR050689">
    <property type="entry name" value="FKBP-type_PPIase"/>
</dbReference>
<dbReference type="EC" id="5.2.1.8" evidence="6"/>
<keyword evidence="3 6" id="KW-0697">Rotamase</keyword>
<dbReference type="PANTHER" id="PTHR10516:SF443">
    <property type="entry name" value="FK506-BINDING PROTEIN 59-RELATED"/>
    <property type="match status" value="1"/>
</dbReference>
<evidence type="ECO:0000313" key="10">
    <source>
        <dbReference type="Proteomes" id="UP000326950"/>
    </source>
</evidence>
<dbReference type="OrthoDB" id="1902587at2759"/>
<evidence type="ECO:0000256" key="5">
    <source>
        <dbReference type="ARBA" id="ARBA00038106"/>
    </source>
</evidence>
<dbReference type="AlphaFoldDB" id="A0A5N6UP99"/>
<dbReference type="GO" id="GO:0005737">
    <property type="term" value="C:cytoplasm"/>
    <property type="evidence" value="ECO:0007669"/>
    <property type="project" value="TreeGrafter"/>
</dbReference>